<dbReference type="STRING" id="146020.RMCB_0802"/>
<evidence type="ECO:0000313" key="3">
    <source>
        <dbReference type="Proteomes" id="UP000069620"/>
    </source>
</evidence>
<keyword evidence="3" id="KW-1185">Reference proteome</keyword>
<gene>
    <name evidence="2" type="ORF">RMCB_0802</name>
</gene>
<proteinExistence type="predicted"/>
<dbReference type="EMBL" id="BCSX01000007">
    <property type="protein sequence ID" value="GAS86706.1"/>
    <property type="molecule type" value="Genomic_DNA"/>
</dbReference>
<sequence>MAVGKKTPWIEEANAAVVGTDSATVPAMYAAIAPAKARALVLLRSTAQTTKNSNPTPAIANDPRSTASNHSSDKATLQLATPMAIRVTLARHEPSQAGPVSSAFYQTGAAGSAATHIVMELPCAASIAESSTADR</sequence>
<feature type="compositionally biased region" description="Polar residues" evidence="1">
    <location>
        <begin position="47"/>
        <end position="56"/>
    </location>
</feature>
<dbReference type="Proteomes" id="UP000069620">
    <property type="component" value="Unassembled WGS sequence"/>
</dbReference>
<dbReference type="AlphaFoldDB" id="A0A100VVM2"/>
<comment type="caution">
    <text evidence="2">The sequence shown here is derived from an EMBL/GenBank/DDBJ whole genome shotgun (WGS) entry which is preliminary data.</text>
</comment>
<evidence type="ECO:0000313" key="2">
    <source>
        <dbReference type="EMBL" id="GAS86706.1"/>
    </source>
</evidence>
<name>A0A100VVM2_9MYCO</name>
<evidence type="ECO:0000256" key="1">
    <source>
        <dbReference type="SAM" id="MobiDB-lite"/>
    </source>
</evidence>
<protein>
    <submittedName>
        <fullName evidence="2">Phosphoglucomutase, alpha-D-glucose phosphate-specific</fullName>
    </submittedName>
</protein>
<reference evidence="3" key="1">
    <citation type="journal article" date="2016" name="Genome Announc.">
        <title>Draft Genome Sequences of Five Rapidly Growing Mycobacterium Species, M. thermoresistibile, M. fortuitum subsp. acetamidolyticum, M. canariasense, M. brisbanense, and M. novocastrense.</title>
        <authorList>
            <person name="Katahira K."/>
            <person name="Ogura Y."/>
            <person name="Gotoh Y."/>
            <person name="Hayashi T."/>
        </authorList>
    </citation>
    <scope>NUCLEOTIDE SEQUENCE [LARGE SCALE GENOMIC DNA]</scope>
    <source>
        <strain evidence="3">JCM15654</strain>
    </source>
</reference>
<feature type="region of interest" description="Disordered" evidence="1">
    <location>
        <begin position="47"/>
        <end position="77"/>
    </location>
</feature>
<organism evidence="2 3">
    <name type="scientific">Mycolicibacterium brisbanense</name>
    <dbReference type="NCBI Taxonomy" id="146020"/>
    <lineage>
        <taxon>Bacteria</taxon>
        <taxon>Bacillati</taxon>
        <taxon>Actinomycetota</taxon>
        <taxon>Actinomycetes</taxon>
        <taxon>Mycobacteriales</taxon>
        <taxon>Mycobacteriaceae</taxon>
        <taxon>Mycolicibacterium</taxon>
    </lineage>
</organism>
<reference evidence="3" key="2">
    <citation type="submission" date="2016-02" db="EMBL/GenBank/DDBJ databases">
        <title>Draft genome sequence of five rapidly growing Mycobacterium species.</title>
        <authorList>
            <person name="Katahira K."/>
            <person name="Gotou Y."/>
            <person name="Iida K."/>
            <person name="Ogura Y."/>
            <person name="Hayashi T."/>
        </authorList>
    </citation>
    <scope>NUCLEOTIDE SEQUENCE [LARGE SCALE GENOMIC DNA]</scope>
    <source>
        <strain evidence="3">JCM15654</strain>
    </source>
</reference>
<accession>A0A100VVM2</accession>
<feature type="compositionally biased region" description="Polar residues" evidence="1">
    <location>
        <begin position="63"/>
        <end position="77"/>
    </location>
</feature>